<dbReference type="InterPro" id="IPR000477">
    <property type="entry name" value="RT_dom"/>
</dbReference>
<dbReference type="Pfam" id="PF08388">
    <property type="entry name" value="GIIM"/>
    <property type="match status" value="1"/>
</dbReference>
<dbReference type="RefSeq" id="WP_108620163.1">
    <property type="nucleotide sequence ID" value="NZ_CP028901.1"/>
</dbReference>
<evidence type="ECO:0000313" key="11">
    <source>
        <dbReference type="EMBL" id="AWB32722.1"/>
    </source>
</evidence>
<evidence type="ECO:0000256" key="6">
    <source>
        <dbReference type="ARBA" id="ARBA00022918"/>
    </source>
</evidence>
<keyword evidence="6 11" id="KW-0695">RNA-directed DNA polymerase</keyword>
<keyword evidence="2" id="KW-0808">Transferase</keyword>
<gene>
    <name evidence="11" type="primary">ltrA</name>
    <name evidence="11" type="ORF">DBV39_02210</name>
</gene>
<dbReference type="KEGG" id="boz:DBV39_02210"/>
<evidence type="ECO:0000313" key="12">
    <source>
        <dbReference type="Proteomes" id="UP000244571"/>
    </source>
</evidence>
<dbReference type="InterPro" id="IPR000123">
    <property type="entry name" value="Reverse_transcriptase_msDNA"/>
</dbReference>
<dbReference type="OrthoDB" id="8538592at2"/>
<evidence type="ECO:0000256" key="9">
    <source>
        <dbReference type="ARBA" id="ARBA00048173"/>
    </source>
</evidence>
<evidence type="ECO:0000256" key="8">
    <source>
        <dbReference type="ARBA" id="ARBA00034120"/>
    </source>
</evidence>
<comment type="similarity">
    <text evidence="8">Belongs to the bacterial reverse transcriptase family.</text>
</comment>
<dbReference type="PANTHER" id="PTHR34047:SF3">
    <property type="entry name" value="BLR2052 PROTEIN"/>
    <property type="match status" value="1"/>
</dbReference>
<dbReference type="PANTHER" id="PTHR34047">
    <property type="entry name" value="NUCLEAR INTRON MATURASE 1, MITOCHONDRIAL-RELATED"/>
    <property type="match status" value="1"/>
</dbReference>
<dbReference type="SUPFAM" id="SSF56672">
    <property type="entry name" value="DNA/RNA polymerases"/>
    <property type="match status" value="1"/>
</dbReference>
<sequence length="421" mass="48975">MSKTKPFEIPKQWVWEAFKQVRSRKGGPGHDGQSLEAFEANLGNNLYKLWNRMCSGSYMPPPVLLVEIPKAGGGVRPLGIPTVSDRVAQMVVKRYLEPELERHFHADSYGYRPGKSALDAVAITRKRCWRYGWVVDLDIKGFFDTIDHELLMKAVRRHTQERWVLLYIERWLKADLILSDGTRRTRTLGTPQGGVVSPILSNLFLHYVFDCWMDRNWPDTPFARYADDVVCHCDSMEQAQQLKASLEERFAQCGLTLHPEKTRIVDCRKGNPPDPYPNRSFDFLGYTFRNRPTRAYDGSLFVGFNPAVSRKALKAMGAQIRSWKLHRKVLHTLEGLASEINPVLRGWIDYYGGFNHAELGLLFKRLEERLASWIRRKYKSVRRNRKKSWDILLSFRQRMPRLFAHWRLLYTGRKGSMTRAV</sequence>
<evidence type="ECO:0000256" key="3">
    <source>
        <dbReference type="ARBA" id="ARBA00022695"/>
    </source>
</evidence>
<dbReference type="PRINTS" id="PR00866">
    <property type="entry name" value="RNADNAPOLMS"/>
</dbReference>
<organism evidence="11 12">
    <name type="scientific">Orrella marina</name>
    <dbReference type="NCBI Taxonomy" id="2163011"/>
    <lineage>
        <taxon>Bacteria</taxon>
        <taxon>Pseudomonadati</taxon>
        <taxon>Pseudomonadota</taxon>
        <taxon>Betaproteobacteria</taxon>
        <taxon>Burkholderiales</taxon>
        <taxon>Alcaligenaceae</taxon>
        <taxon>Orrella</taxon>
    </lineage>
</organism>
<dbReference type="NCBIfam" id="TIGR04416">
    <property type="entry name" value="group_II_RT_mat"/>
    <property type="match status" value="1"/>
</dbReference>
<accession>A0A2R4XFY5</accession>
<dbReference type="EMBL" id="CP028901">
    <property type="protein sequence ID" value="AWB32722.1"/>
    <property type="molecule type" value="Genomic_DNA"/>
</dbReference>
<dbReference type="Pfam" id="PF00078">
    <property type="entry name" value="RVT_1"/>
    <property type="match status" value="1"/>
</dbReference>
<dbReference type="EC" id="2.7.7.49" evidence="1"/>
<reference evidence="11 12" key="1">
    <citation type="submission" date="2018-04" db="EMBL/GenBank/DDBJ databases">
        <title>Bordetella sp. HZ20 isolated from seawater.</title>
        <authorList>
            <person name="Sun C."/>
        </authorList>
    </citation>
    <scope>NUCLEOTIDE SEQUENCE [LARGE SCALE GENOMIC DNA]</scope>
    <source>
        <strain evidence="11 12">HZ20</strain>
    </source>
</reference>
<keyword evidence="7" id="KW-0051">Antiviral defense</keyword>
<dbReference type="GO" id="GO:0003964">
    <property type="term" value="F:RNA-directed DNA polymerase activity"/>
    <property type="evidence" value="ECO:0007669"/>
    <property type="project" value="UniProtKB-KW"/>
</dbReference>
<keyword evidence="12" id="KW-1185">Reference proteome</keyword>
<dbReference type="GO" id="GO:0003723">
    <property type="term" value="F:RNA binding"/>
    <property type="evidence" value="ECO:0007669"/>
    <property type="project" value="InterPro"/>
</dbReference>
<dbReference type="AlphaFoldDB" id="A0A2R4XFY5"/>
<dbReference type="InterPro" id="IPR051083">
    <property type="entry name" value="GrpII_Intron_Splice-Mob/Def"/>
</dbReference>
<evidence type="ECO:0000256" key="7">
    <source>
        <dbReference type="ARBA" id="ARBA00023118"/>
    </source>
</evidence>
<dbReference type="InterPro" id="IPR013597">
    <property type="entry name" value="Mat_intron_G2"/>
</dbReference>
<dbReference type="InterPro" id="IPR030931">
    <property type="entry name" value="Group_II_RT_mat"/>
</dbReference>
<evidence type="ECO:0000256" key="5">
    <source>
        <dbReference type="ARBA" id="ARBA00022842"/>
    </source>
</evidence>
<feature type="domain" description="Reverse transcriptase" evidence="10">
    <location>
        <begin position="49"/>
        <end position="288"/>
    </location>
</feature>
<name>A0A2R4XFY5_9BURK</name>
<dbReference type="GO" id="GO:0051607">
    <property type="term" value="P:defense response to virus"/>
    <property type="evidence" value="ECO:0007669"/>
    <property type="project" value="UniProtKB-KW"/>
</dbReference>
<dbReference type="CDD" id="cd01651">
    <property type="entry name" value="RT_G2_intron"/>
    <property type="match status" value="1"/>
</dbReference>
<evidence type="ECO:0000256" key="2">
    <source>
        <dbReference type="ARBA" id="ARBA00022679"/>
    </source>
</evidence>
<keyword evidence="4" id="KW-0479">Metal-binding</keyword>
<evidence type="ECO:0000259" key="10">
    <source>
        <dbReference type="PROSITE" id="PS50878"/>
    </source>
</evidence>
<comment type="catalytic activity">
    <reaction evidence="9">
        <text>DNA(n) + a 2'-deoxyribonucleoside 5'-triphosphate = DNA(n+1) + diphosphate</text>
        <dbReference type="Rhea" id="RHEA:22508"/>
        <dbReference type="Rhea" id="RHEA-COMP:17339"/>
        <dbReference type="Rhea" id="RHEA-COMP:17340"/>
        <dbReference type="ChEBI" id="CHEBI:33019"/>
        <dbReference type="ChEBI" id="CHEBI:61560"/>
        <dbReference type="ChEBI" id="CHEBI:173112"/>
        <dbReference type="EC" id="2.7.7.49"/>
    </reaction>
</comment>
<dbReference type="PROSITE" id="PS50878">
    <property type="entry name" value="RT_POL"/>
    <property type="match status" value="1"/>
</dbReference>
<dbReference type="GO" id="GO:0046872">
    <property type="term" value="F:metal ion binding"/>
    <property type="evidence" value="ECO:0007669"/>
    <property type="project" value="UniProtKB-KW"/>
</dbReference>
<proteinExistence type="inferred from homology"/>
<evidence type="ECO:0000256" key="1">
    <source>
        <dbReference type="ARBA" id="ARBA00012493"/>
    </source>
</evidence>
<dbReference type="InterPro" id="IPR043502">
    <property type="entry name" value="DNA/RNA_pol_sf"/>
</dbReference>
<keyword evidence="5" id="KW-0460">Magnesium</keyword>
<protein>
    <recommendedName>
        <fullName evidence="1">RNA-directed DNA polymerase</fullName>
        <ecNumber evidence="1">2.7.7.49</ecNumber>
    </recommendedName>
</protein>
<evidence type="ECO:0000256" key="4">
    <source>
        <dbReference type="ARBA" id="ARBA00022723"/>
    </source>
</evidence>
<dbReference type="Proteomes" id="UP000244571">
    <property type="component" value="Chromosome"/>
</dbReference>
<keyword evidence="3" id="KW-0548">Nucleotidyltransferase</keyword>